<organism evidence="2 4">
    <name type="scientific">Araneus ventricosus</name>
    <name type="common">Orbweaver spider</name>
    <name type="synonym">Epeira ventricosa</name>
    <dbReference type="NCBI Taxonomy" id="182803"/>
    <lineage>
        <taxon>Eukaryota</taxon>
        <taxon>Metazoa</taxon>
        <taxon>Ecdysozoa</taxon>
        <taxon>Arthropoda</taxon>
        <taxon>Chelicerata</taxon>
        <taxon>Arachnida</taxon>
        <taxon>Araneae</taxon>
        <taxon>Araneomorphae</taxon>
        <taxon>Entelegynae</taxon>
        <taxon>Araneoidea</taxon>
        <taxon>Araneidae</taxon>
        <taxon>Araneus</taxon>
    </lineage>
</organism>
<evidence type="ECO:0000313" key="4">
    <source>
        <dbReference type="Proteomes" id="UP000499080"/>
    </source>
</evidence>
<feature type="region of interest" description="Disordered" evidence="1">
    <location>
        <begin position="1"/>
        <end position="20"/>
    </location>
</feature>
<dbReference type="Proteomes" id="UP000499080">
    <property type="component" value="Unassembled WGS sequence"/>
</dbReference>
<evidence type="ECO:0000313" key="2">
    <source>
        <dbReference type="EMBL" id="GBL91793.1"/>
    </source>
</evidence>
<name>A0A4Y2BIM6_ARAVE</name>
<proteinExistence type="predicted"/>
<evidence type="ECO:0000256" key="1">
    <source>
        <dbReference type="SAM" id="MobiDB-lite"/>
    </source>
</evidence>
<accession>A0A4Y2BIM6</accession>
<gene>
    <name evidence="2" type="ORF">AVEN_182123_1</name>
    <name evidence="3" type="ORF">AVEN_202489_1</name>
</gene>
<dbReference type="EMBL" id="BGPR01235658">
    <property type="protein sequence ID" value="GBL91793.1"/>
    <property type="molecule type" value="Genomic_DNA"/>
</dbReference>
<protein>
    <submittedName>
        <fullName evidence="2">Uncharacterized protein</fullName>
    </submittedName>
</protein>
<evidence type="ECO:0000313" key="3">
    <source>
        <dbReference type="EMBL" id="GBL91807.1"/>
    </source>
</evidence>
<comment type="caution">
    <text evidence="2">The sequence shown here is derived from an EMBL/GenBank/DDBJ whole genome shotgun (WGS) entry which is preliminary data.</text>
</comment>
<dbReference type="EMBL" id="BGPR01235663">
    <property type="protein sequence ID" value="GBL91807.1"/>
    <property type="molecule type" value="Genomic_DNA"/>
</dbReference>
<feature type="non-terminal residue" evidence="2">
    <location>
        <position position="44"/>
    </location>
</feature>
<reference evidence="2 4" key="1">
    <citation type="journal article" date="2019" name="Sci. Rep.">
        <title>Orb-weaving spider Araneus ventricosus genome elucidates the spidroin gene catalogue.</title>
        <authorList>
            <person name="Kono N."/>
            <person name="Nakamura H."/>
            <person name="Ohtoshi R."/>
            <person name="Moran D.A.P."/>
            <person name="Shinohara A."/>
            <person name="Yoshida Y."/>
            <person name="Fujiwara M."/>
            <person name="Mori M."/>
            <person name="Tomita M."/>
            <person name="Arakawa K."/>
        </authorList>
    </citation>
    <scope>NUCLEOTIDE SEQUENCE [LARGE SCALE GENOMIC DNA]</scope>
</reference>
<dbReference type="AlphaFoldDB" id="A0A4Y2BIM6"/>
<keyword evidence="4" id="KW-1185">Reference proteome</keyword>
<sequence>MPRFRAGNRVRGLESEFSQNPSSRAMDFAFGIQNNDDNVFTSGL</sequence>